<name>A0A086A3I3_9FLAO</name>
<dbReference type="InterPro" id="IPR028082">
    <property type="entry name" value="Peripla_BP_I"/>
</dbReference>
<comment type="caution">
    <text evidence="5">The sequence shown here is derived from an EMBL/GenBank/DDBJ whole genome shotgun (WGS) entry which is preliminary data.</text>
</comment>
<dbReference type="PANTHER" id="PTHR38445">
    <property type="entry name" value="HTH-TYPE TRANSCRIPTIONAL REPRESSOR YTRA"/>
    <property type="match status" value="1"/>
</dbReference>
<dbReference type="Pfam" id="PF13377">
    <property type="entry name" value="Peripla_BP_3"/>
    <property type="match status" value="1"/>
</dbReference>
<dbReference type="GO" id="GO:0003700">
    <property type="term" value="F:DNA-binding transcription factor activity"/>
    <property type="evidence" value="ECO:0007669"/>
    <property type="project" value="InterPro"/>
</dbReference>
<keyword evidence="3" id="KW-0804">Transcription</keyword>
<dbReference type="InterPro" id="IPR036390">
    <property type="entry name" value="WH_DNA-bd_sf"/>
</dbReference>
<dbReference type="PANTHER" id="PTHR38445:SF10">
    <property type="entry name" value="GNTR-FAMILY TRANSCRIPTIONAL REGULATOR"/>
    <property type="match status" value="1"/>
</dbReference>
<evidence type="ECO:0000313" key="6">
    <source>
        <dbReference type="Proteomes" id="UP000028709"/>
    </source>
</evidence>
<dbReference type="InterPro" id="IPR000524">
    <property type="entry name" value="Tscrpt_reg_HTH_GntR"/>
</dbReference>
<keyword evidence="6" id="KW-1185">Reference proteome</keyword>
<dbReference type="GO" id="GO:0003677">
    <property type="term" value="F:DNA binding"/>
    <property type="evidence" value="ECO:0007669"/>
    <property type="project" value="UniProtKB-KW"/>
</dbReference>
<dbReference type="SMART" id="SM00345">
    <property type="entry name" value="HTH_GNTR"/>
    <property type="match status" value="1"/>
</dbReference>
<dbReference type="OrthoDB" id="742238at2"/>
<protein>
    <submittedName>
        <fullName evidence="5">Transcriptional regulator</fullName>
    </submittedName>
</protein>
<sequence>MKIITINKESTVPIYKQIVGSIEEAIITKKLFRNDRLPSVKKICIEHQISRDTVLVAYSLLKQKGIIHAIPAKGYYVRTEDFSYDTRYFLLFDELNSFKEDILNSFRKHISSKGHVDVFFHHFNYSMFRKLIYDSNGNYSKYIIMPGNVEGIEEFLTILPQTDVYIIDQMRDTLRHYSGVYQNFVRDIFEAMNSYAHLLEKYTHYIIVFPGEKEPIDMVNGFVKYCQAYNKKYSIIPNFKTHDFTKGQVFLIPNDRDLVEAVEKCKENDLKLGEDIGIISYNEIPLKKVVENGITTLSTDFSLMGKTLAEMVLKNEKIQIENPSHLYLRKSL</sequence>
<dbReference type="SUPFAM" id="SSF46785">
    <property type="entry name" value="Winged helix' DNA-binding domain"/>
    <property type="match status" value="1"/>
</dbReference>
<evidence type="ECO:0000259" key="4">
    <source>
        <dbReference type="PROSITE" id="PS50949"/>
    </source>
</evidence>
<evidence type="ECO:0000256" key="2">
    <source>
        <dbReference type="ARBA" id="ARBA00023125"/>
    </source>
</evidence>
<evidence type="ECO:0000313" key="5">
    <source>
        <dbReference type="EMBL" id="KFF11247.1"/>
    </source>
</evidence>
<keyword evidence="2" id="KW-0238">DNA-binding</keyword>
<dbReference type="InterPro" id="IPR036388">
    <property type="entry name" value="WH-like_DNA-bd_sf"/>
</dbReference>
<reference evidence="5 6" key="1">
    <citation type="submission" date="2014-07" db="EMBL/GenBank/DDBJ databases">
        <title>Genome of Chryseobacterium piperi CTM.</title>
        <authorList>
            <person name="Pipes S.E."/>
            <person name="Stropko S.J."/>
            <person name="Newman J.D."/>
        </authorList>
    </citation>
    <scope>NUCLEOTIDE SEQUENCE [LARGE SCALE GENOMIC DNA]</scope>
    <source>
        <strain evidence="5 6">CTM</strain>
    </source>
</reference>
<feature type="domain" description="HTH gntR-type" evidence="4">
    <location>
        <begin position="12"/>
        <end position="80"/>
    </location>
</feature>
<dbReference type="SUPFAM" id="SSF53822">
    <property type="entry name" value="Periplasmic binding protein-like I"/>
    <property type="match status" value="1"/>
</dbReference>
<evidence type="ECO:0000256" key="3">
    <source>
        <dbReference type="ARBA" id="ARBA00023163"/>
    </source>
</evidence>
<dbReference type="Pfam" id="PF00392">
    <property type="entry name" value="GntR"/>
    <property type="match status" value="1"/>
</dbReference>
<dbReference type="Gene3D" id="1.10.10.10">
    <property type="entry name" value="Winged helix-like DNA-binding domain superfamily/Winged helix DNA-binding domain"/>
    <property type="match status" value="1"/>
</dbReference>
<organism evidence="5 6">
    <name type="scientific">Chryseobacterium piperi</name>
    <dbReference type="NCBI Taxonomy" id="558152"/>
    <lineage>
        <taxon>Bacteria</taxon>
        <taxon>Pseudomonadati</taxon>
        <taxon>Bacteroidota</taxon>
        <taxon>Flavobacteriia</taxon>
        <taxon>Flavobacteriales</taxon>
        <taxon>Weeksellaceae</taxon>
        <taxon>Chryseobacterium group</taxon>
        <taxon>Chryseobacterium</taxon>
    </lineage>
</organism>
<dbReference type="KEGG" id="cpip:CJF12_11165"/>
<dbReference type="CDD" id="cd07377">
    <property type="entry name" value="WHTH_GntR"/>
    <property type="match status" value="1"/>
</dbReference>
<dbReference type="RefSeq" id="WP_034688256.1">
    <property type="nucleotide sequence ID" value="NZ_CP023049.2"/>
</dbReference>
<accession>A0A086A3I3</accession>
<gene>
    <name evidence="5" type="ORF">IQ37_19520</name>
</gene>
<dbReference type="EMBL" id="JPRJ01000075">
    <property type="protein sequence ID" value="KFF11247.1"/>
    <property type="molecule type" value="Genomic_DNA"/>
</dbReference>
<dbReference type="InterPro" id="IPR046335">
    <property type="entry name" value="LacI/GalR-like_sensor"/>
</dbReference>
<keyword evidence="1" id="KW-0805">Transcription regulation</keyword>
<dbReference type="AlphaFoldDB" id="A0A086A3I3"/>
<evidence type="ECO:0000256" key="1">
    <source>
        <dbReference type="ARBA" id="ARBA00023015"/>
    </source>
</evidence>
<proteinExistence type="predicted"/>
<dbReference type="eggNOG" id="COG1609">
    <property type="taxonomic scope" value="Bacteria"/>
</dbReference>
<dbReference type="Gene3D" id="3.40.50.2300">
    <property type="match status" value="2"/>
</dbReference>
<dbReference type="Proteomes" id="UP000028709">
    <property type="component" value="Unassembled WGS sequence"/>
</dbReference>
<dbReference type="PROSITE" id="PS50949">
    <property type="entry name" value="HTH_GNTR"/>
    <property type="match status" value="1"/>
</dbReference>
<dbReference type="STRING" id="558152.IQ37_19520"/>